<dbReference type="AlphaFoldDB" id="A0A517YK47"/>
<evidence type="ECO:0000256" key="1">
    <source>
        <dbReference type="SAM" id="Coils"/>
    </source>
</evidence>
<feature type="coiled-coil region" evidence="1">
    <location>
        <begin position="214"/>
        <end position="241"/>
    </location>
</feature>
<dbReference type="KEGG" id="aagg:ETAA8_57400"/>
<evidence type="ECO:0000313" key="2">
    <source>
        <dbReference type="EMBL" id="QDU30594.1"/>
    </source>
</evidence>
<name>A0A517YK47_9BACT</name>
<protein>
    <recommendedName>
        <fullName evidence="4">TIR domain-containing protein</fullName>
    </recommendedName>
</protein>
<keyword evidence="3" id="KW-1185">Reference proteome</keyword>
<dbReference type="EMBL" id="CP036274">
    <property type="protein sequence ID" value="QDU30594.1"/>
    <property type="molecule type" value="Genomic_DNA"/>
</dbReference>
<dbReference type="OrthoDB" id="122965at2"/>
<sequence length="267" mass="30593">MRVFVSWSGPRSQKVGEALSKFIRRVLQRTEPWYSKNSIRSGRLAYDELVKALIGTKFGILCVTADNWERPWLNFEAGALLRSVEATQVTPYLLDIKPSQLQAPLNLFQARAANQSDTLELCRDINTALGSDSLPPNELNDHFEKWWPELESQLNAIESTGAEPPKAPDEKQLILEMREMLSLALSQKRPEHPVVLLPDTVPKVAEETYLRMQIRQNERELKKHQNLLKEATDQEEADRARSKIYRSQQAIEHAQNRLNLINKGTLD</sequence>
<dbReference type="RefSeq" id="WP_145096335.1">
    <property type="nucleotide sequence ID" value="NZ_CP036274.1"/>
</dbReference>
<accession>A0A517YK47</accession>
<evidence type="ECO:0008006" key="4">
    <source>
        <dbReference type="Google" id="ProtNLM"/>
    </source>
</evidence>
<dbReference type="Gene3D" id="3.40.50.10140">
    <property type="entry name" value="Toll/interleukin-1 receptor homology (TIR) domain"/>
    <property type="match status" value="1"/>
</dbReference>
<reference evidence="2 3" key="1">
    <citation type="submission" date="2019-02" db="EMBL/GenBank/DDBJ databases">
        <title>Deep-cultivation of Planctomycetes and their phenomic and genomic characterization uncovers novel biology.</title>
        <authorList>
            <person name="Wiegand S."/>
            <person name="Jogler M."/>
            <person name="Boedeker C."/>
            <person name="Pinto D."/>
            <person name="Vollmers J."/>
            <person name="Rivas-Marin E."/>
            <person name="Kohn T."/>
            <person name="Peeters S.H."/>
            <person name="Heuer A."/>
            <person name="Rast P."/>
            <person name="Oberbeckmann S."/>
            <person name="Bunk B."/>
            <person name="Jeske O."/>
            <person name="Meyerdierks A."/>
            <person name="Storesund J.E."/>
            <person name="Kallscheuer N."/>
            <person name="Luecker S."/>
            <person name="Lage O.M."/>
            <person name="Pohl T."/>
            <person name="Merkel B.J."/>
            <person name="Hornburger P."/>
            <person name="Mueller R.-W."/>
            <person name="Bruemmer F."/>
            <person name="Labrenz M."/>
            <person name="Spormann A.M."/>
            <person name="Op den Camp H."/>
            <person name="Overmann J."/>
            <person name="Amann R."/>
            <person name="Jetten M.S.M."/>
            <person name="Mascher T."/>
            <person name="Medema M.H."/>
            <person name="Devos D.P."/>
            <person name="Kaster A.-K."/>
            <person name="Ovreas L."/>
            <person name="Rohde M."/>
            <person name="Galperin M.Y."/>
            <person name="Jogler C."/>
        </authorList>
    </citation>
    <scope>NUCLEOTIDE SEQUENCE [LARGE SCALE GENOMIC DNA]</scope>
    <source>
        <strain evidence="2 3">ETA_A8</strain>
    </source>
</reference>
<dbReference type="Proteomes" id="UP000315017">
    <property type="component" value="Chromosome"/>
</dbReference>
<organism evidence="2 3">
    <name type="scientific">Anatilimnocola aggregata</name>
    <dbReference type="NCBI Taxonomy" id="2528021"/>
    <lineage>
        <taxon>Bacteria</taxon>
        <taxon>Pseudomonadati</taxon>
        <taxon>Planctomycetota</taxon>
        <taxon>Planctomycetia</taxon>
        <taxon>Pirellulales</taxon>
        <taxon>Pirellulaceae</taxon>
        <taxon>Anatilimnocola</taxon>
    </lineage>
</organism>
<evidence type="ECO:0000313" key="3">
    <source>
        <dbReference type="Proteomes" id="UP000315017"/>
    </source>
</evidence>
<dbReference type="InterPro" id="IPR035897">
    <property type="entry name" value="Toll_tir_struct_dom_sf"/>
</dbReference>
<keyword evidence="1" id="KW-0175">Coiled coil</keyword>
<proteinExistence type="predicted"/>
<gene>
    <name evidence="2" type="ORF">ETAA8_57400</name>
</gene>
<dbReference type="SUPFAM" id="SSF52200">
    <property type="entry name" value="Toll/Interleukin receptor TIR domain"/>
    <property type="match status" value="1"/>
</dbReference>